<evidence type="ECO:0000256" key="11">
    <source>
        <dbReference type="RuleBase" id="RU003657"/>
    </source>
</evidence>
<dbReference type="CDD" id="cd04731">
    <property type="entry name" value="HisF"/>
    <property type="match status" value="1"/>
</dbReference>
<evidence type="ECO:0000256" key="4">
    <source>
        <dbReference type="ARBA" id="ARBA00012809"/>
    </source>
</evidence>
<dbReference type="GO" id="GO:0016829">
    <property type="term" value="F:lyase activity"/>
    <property type="evidence" value="ECO:0007669"/>
    <property type="project" value="UniProtKB-KW"/>
</dbReference>
<evidence type="ECO:0000256" key="3">
    <source>
        <dbReference type="ARBA" id="ARBA00011152"/>
    </source>
</evidence>
<dbReference type="EMBL" id="QOWE01000018">
    <property type="protein sequence ID" value="RCR67611.1"/>
    <property type="molecule type" value="Genomic_DNA"/>
</dbReference>
<evidence type="ECO:0000313" key="13">
    <source>
        <dbReference type="Proteomes" id="UP000253383"/>
    </source>
</evidence>
<accession>A0A368JNA1</accession>
<comment type="catalytic activity">
    <reaction evidence="10">
        <text>5-[(5-phospho-1-deoxy-D-ribulos-1-ylimino)methylamino]-1-(5-phospho-beta-D-ribosyl)imidazole-4-carboxamide + L-glutamine = D-erythro-1-(imidazol-4-yl)glycerol 3-phosphate + 5-amino-1-(5-phospho-beta-D-ribosyl)imidazole-4-carboxamide + L-glutamate + H(+)</text>
        <dbReference type="Rhea" id="RHEA:24793"/>
        <dbReference type="ChEBI" id="CHEBI:15378"/>
        <dbReference type="ChEBI" id="CHEBI:29985"/>
        <dbReference type="ChEBI" id="CHEBI:58278"/>
        <dbReference type="ChEBI" id="CHEBI:58359"/>
        <dbReference type="ChEBI" id="CHEBI:58475"/>
        <dbReference type="ChEBI" id="CHEBI:58525"/>
        <dbReference type="EC" id="4.3.2.10"/>
    </reaction>
</comment>
<dbReference type="InterPro" id="IPR006062">
    <property type="entry name" value="His_biosynth"/>
</dbReference>
<dbReference type="GO" id="GO:0000107">
    <property type="term" value="F:imidazoleglycerol-phosphate synthase activity"/>
    <property type="evidence" value="ECO:0007669"/>
    <property type="project" value="InterPro"/>
</dbReference>
<evidence type="ECO:0000256" key="1">
    <source>
        <dbReference type="ARBA" id="ARBA00005091"/>
    </source>
</evidence>
<dbReference type="InterPro" id="IPR011060">
    <property type="entry name" value="RibuloseP-bd_barrel"/>
</dbReference>
<gene>
    <name evidence="12" type="ORF">DUE52_21140</name>
</gene>
<dbReference type="SUPFAM" id="SSF51366">
    <property type="entry name" value="Ribulose-phoshate binding barrel"/>
    <property type="match status" value="1"/>
</dbReference>
<comment type="caution">
    <text evidence="12">The sequence shown here is derived from an EMBL/GenBank/DDBJ whole genome shotgun (WGS) entry which is preliminary data.</text>
</comment>
<evidence type="ECO:0000256" key="10">
    <source>
        <dbReference type="ARBA" id="ARBA00047838"/>
    </source>
</evidence>
<name>A0A368JNA1_9BACT</name>
<comment type="pathway">
    <text evidence="1">Amino-acid biosynthesis; L-histidine biosynthesis; L-histidine from 5-phospho-alpha-D-ribose 1-diphosphate: step 5/9.</text>
</comment>
<keyword evidence="6 11" id="KW-0368">Histidine biosynthesis</keyword>
<dbReference type="GO" id="GO:0000105">
    <property type="term" value="P:L-histidine biosynthetic process"/>
    <property type="evidence" value="ECO:0007669"/>
    <property type="project" value="UniProtKB-UniPathway"/>
</dbReference>
<keyword evidence="7" id="KW-0456">Lyase</keyword>
<keyword evidence="13" id="KW-1185">Reference proteome</keyword>
<dbReference type="OrthoDB" id="9781903at2"/>
<dbReference type="AlphaFoldDB" id="A0A368JNA1"/>
<dbReference type="InterPro" id="IPR013785">
    <property type="entry name" value="Aldolase_TIM"/>
</dbReference>
<comment type="similarity">
    <text evidence="2 11">Belongs to the HisA/HisF family.</text>
</comment>
<dbReference type="Gene3D" id="3.20.20.70">
    <property type="entry name" value="Aldolase class I"/>
    <property type="match status" value="1"/>
</dbReference>
<sequence length="253" mass="27842">MFRPRVIPILLLKHKGLVKSVQFKDYRYVGDPINAVKIFNDLKADELVFLDILATKEKRTISLDFVRQVGDEANMPFSVGGGIRSIKDIKAIINAGAEKVILNSIAVENPQFIQQAADEFGSSTIVVSIDVKKKFWGQTQVYIRNGSKATRLNPTEWAKLVEEKGAGEIIINSIEQDGMMKGYDLKLIKEVAEAVQIPVVAAGGAGSLFDFKRAVRESYASAVSAGSLFVFHGPRKAVLVNYPKQAELVNLFA</sequence>
<dbReference type="PANTHER" id="PTHR21235:SF2">
    <property type="entry name" value="IMIDAZOLE GLYCEROL PHOSPHATE SYNTHASE HISHF"/>
    <property type="match status" value="1"/>
</dbReference>
<dbReference type="Pfam" id="PF00977">
    <property type="entry name" value="His_biosynth"/>
    <property type="match status" value="1"/>
</dbReference>
<evidence type="ECO:0000256" key="2">
    <source>
        <dbReference type="ARBA" id="ARBA00009667"/>
    </source>
</evidence>
<proteinExistence type="inferred from homology"/>
<comment type="function">
    <text evidence="8">IGPS catalyzes the conversion of PRFAR and glutamine to IGP, AICAR and glutamate. The HisF subunit catalyzes the cyclization activity that produces IGP and AICAR from PRFAR using the ammonia provided by the HisH subunit.</text>
</comment>
<keyword evidence="5 11" id="KW-0028">Amino-acid biosynthesis</keyword>
<dbReference type="InterPro" id="IPR004651">
    <property type="entry name" value="HisF"/>
</dbReference>
<protein>
    <recommendedName>
        <fullName evidence="4">imidazole glycerol-phosphate synthase</fullName>
        <ecNumber evidence="4">4.3.2.10</ecNumber>
    </recommendedName>
    <alternativeName>
        <fullName evidence="9">IGP synthase cyclase subunit</fullName>
    </alternativeName>
</protein>
<dbReference type="PANTHER" id="PTHR21235">
    <property type="entry name" value="IMIDAZOLE GLYCEROL PHOSPHATE SYNTHASE SUBUNIT HISF/H IGP SYNTHASE SUBUNIT HISF/H"/>
    <property type="match status" value="1"/>
</dbReference>
<reference evidence="12 13" key="1">
    <citation type="submission" date="2018-07" db="EMBL/GenBank/DDBJ databases">
        <title>Genome analysis of Larkinella rosea.</title>
        <authorList>
            <person name="Zhou Z."/>
            <person name="Wang G."/>
        </authorList>
    </citation>
    <scope>NUCLEOTIDE SEQUENCE [LARGE SCALE GENOMIC DNA]</scope>
    <source>
        <strain evidence="13">zzj9</strain>
    </source>
</reference>
<dbReference type="Proteomes" id="UP000253383">
    <property type="component" value="Unassembled WGS sequence"/>
</dbReference>
<evidence type="ECO:0000256" key="5">
    <source>
        <dbReference type="ARBA" id="ARBA00022605"/>
    </source>
</evidence>
<dbReference type="RefSeq" id="WP_114408043.1">
    <property type="nucleotide sequence ID" value="NZ_QOWE01000018.1"/>
</dbReference>
<dbReference type="EC" id="4.3.2.10" evidence="4"/>
<evidence type="ECO:0000256" key="6">
    <source>
        <dbReference type="ARBA" id="ARBA00023102"/>
    </source>
</evidence>
<evidence type="ECO:0000256" key="9">
    <source>
        <dbReference type="ARBA" id="ARBA00030264"/>
    </source>
</evidence>
<dbReference type="NCBIfam" id="NF038364">
    <property type="entry name" value="AglZ_HisF2_fam"/>
    <property type="match status" value="1"/>
</dbReference>
<evidence type="ECO:0000313" key="12">
    <source>
        <dbReference type="EMBL" id="RCR67611.1"/>
    </source>
</evidence>
<evidence type="ECO:0000256" key="8">
    <source>
        <dbReference type="ARBA" id="ARBA00025475"/>
    </source>
</evidence>
<evidence type="ECO:0000256" key="7">
    <source>
        <dbReference type="ARBA" id="ARBA00023239"/>
    </source>
</evidence>
<dbReference type="InterPro" id="IPR050064">
    <property type="entry name" value="IGPS_HisA/HisF"/>
</dbReference>
<comment type="subunit">
    <text evidence="3">Heterodimer of HisH and HisF.</text>
</comment>
<dbReference type="UniPathway" id="UPA00031">
    <property type="reaction ID" value="UER00010"/>
</dbReference>
<organism evidence="12 13">
    <name type="scientific">Larkinella punicea</name>
    <dbReference type="NCBI Taxonomy" id="2315727"/>
    <lineage>
        <taxon>Bacteria</taxon>
        <taxon>Pseudomonadati</taxon>
        <taxon>Bacteroidota</taxon>
        <taxon>Cytophagia</taxon>
        <taxon>Cytophagales</taxon>
        <taxon>Spirosomataceae</taxon>
        <taxon>Larkinella</taxon>
    </lineage>
</organism>